<accession>A0A0M8ZQK8</accession>
<evidence type="ECO:0000313" key="2">
    <source>
        <dbReference type="EMBL" id="KOX67956.1"/>
    </source>
</evidence>
<proteinExistence type="predicted"/>
<keyword evidence="3" id="KW-1185">Reference proteome</keyword>
<protein>
    <submittedName>
        <fullName evidence="2">Uncharacterized protein</fullName>
    </submittedName>
</protein>
<organism evidence="2 3">
    <name type="scientific">Melipona quadrifasciata</name>
    <dbReference type="NCBI Taxonomy" id="166423"/>
    <lineage>
        <taxon>Eukaryota</taxon>
        <taxon>Metazoa</taxon>
        <taxon>Ecdysozoa</taxon>
        <taxon>Arthropoda</taxon>
        <taxon>Hexapoda</taxon>
        <taxon>Insecta</taxon>
        <taxon>Pterygota</taxon>
        <taxon>Neoptera</taxon>
        <taxon>Endopterygota</taxon>
        <taxon>Hymenoptera</taxon>
        <taxon>Apocrita</taxon>
        <taxon>Aculeata</taxon>
        <taxon>Apoidea</taxon>
        <taxon>Anthophila</taxon>
        <taxon>Apidae</taxon>
        <taxon>Melipona</taxon>
    </lineage>
</organism>
<gene>
    <name evidence="2" type="ORF">WN51_07936</name>
</gene>
<dbReference type="AlphaFoldDB" id="A0A0M8ZQK8"/>
<dbReference type="Proteomes" id="UP000053105">
    <property type="component" value="Unassembled WGS sequence"/>
</dbReference>
<sequence length="99" mass="10508">MTDATAKPPEYNICITKIANSGNFGSSSVDLLCLRKVMSPAINGRPLSPPVRQVNVIDGEIRTAVPVSASATADQHANASFQPPRNISHVTRPVSPLDE</sequence>
<name>A0A0M8ZQK8_9HYME</name>
<reference evidence="2 3" key="1">
    <citation type="submission" date="2015-07" db="EMBL/GenBank/DDBJ databases">
        <title>The genome of Melipona quadrifasciata.</title>
        <authorList>
            <person name="Pan H."/>
            <person name="Kapheim K."/>
        </authorList>
    </citation>
    <scope>NUCLEOTIDE SEQUENCE [LARGE SCALE GENOMIC DNA]</scope>
    <source>
        <strain evidence="2">0111107301</strain>
        <tissue evidence="2">Whole body</tissue>
    </source>
</reference>
<dbReference type="EMBL" id="KQ435964">
    <property type="protein sequence ID" value="KOX67956.1"/>
    <property type="molecule type" value="Genomic_DNA"/>
</dbReference>
<evidence type="ECO:0000256" key="1">
    <source>
        <dbReference type="SAM" id="MobiDB-lite"/>
    </source>
</evidence>
<evidence type="ECO:0000313" key="3">
    <source>
        <dbReference type="Proteomes" id="UP000053105"/>
    </source>
</evidence>
<feature type="region of interest" description="Disordered" evidence="1">
    <location>
        <begin position="73"/>
        <end position="99"/>
    </location>
</feature>
<feature type="compositionally biased region" description="Polar residues" evidence="1">
    <location>
        <begin position="73"/>
        <end position="89"/>
    </location>
</feature>